<organism evidence="1 2">
    <name type="scientific">Mixia osmundae (strain CBS 9802 / IAM 14324 / JCM 22182 / KY 12970)</name>
    <dbReference type="NCBI Taxonomy" id="764103"/>
    <lineage>
        <taxon>Eukaryota</taxon>
        <taxon>Fungi</taxon>
        <taxon>Dikarya</taxon>
        <taxon>Basidiomycota</taxon>
        <taxon>Pucciniomycotina</taxon>
        <taxon>Mixiomycetes</taxon>
        <taxon>Mixiales</taxon>
        <taxon>Mixiaceae</taxon>
        <taxon>Mixia</taxon>
    </lineage>
</organism>
<name>G7E2T4_MIXOS</name>
<sequence>MFYRSTQAYRSLDALRVSTCDDSAKRLSQPELLGAESRAGSSRTSSPLSRIYATGSRLAHRLSLSPSLRRRRDAQGDATSARAFTPIRRKRLSLSSDWTSHARAVFDWHAILSVVVSDHHHAQQSAPRKALVVGDPSPMWILHQAQRTGWEETRFHGITFEKQWLFTSHLPPELSGRIRLGRIEHDMQLSLELQSFDYALFFKPLNIDPKTSNAVGQNITNALKCGATFEIVHGPILAQEASANSAKPRKLAAQPALTGAKSMSSWTAEDLLAGSLKPEDENLLEVIWQRTTIARQHETERRLPAFASRNESTEHLSDQLAAAMQRSFDWFVSPTPPPQTPSSMSLHDFEAELKPSMSKLKKARKRLSSFGSLGMSREILGLDCSYNC</sequence>
<dbReference type="AlphaFoldDB" id="G7E2T4"/>
<evidence type="ECO:0000313" key="2">
    <source>
        <dbReference type="Proteomes" id="UP000009131"/>
    </source>
</evidence>
<evidence type="ECO:0000313" key="1">
    <source>
        <dbReference type="EMBL" id="GAA97278.1"/>
    </source>
</evidence>
<comment type="caution">
    <text evidence="1">The sequence shown here is derived from an EMBL/GenBank/DDBJ whole genome shotgun (WGS) entry which is preliminary data.</text>
</comment>
<gene>
    <name evidence="1" type="primary">Mo03955</name>
    <name evidence="1" type="ORF">E5Q_03955</name>
</gene>
<keyword evidence="2" id="KW-1185">Reference proteome</keyword>
<reference evidence="1 2" key="1">
    <citation type="journal article" date="2011" name="J. Gen. Appl. Microbiol.">
        <title>Draft genome sequencing of the enigmatic basidiomycete Mixia osmundae.</title>
        <authorList>
            <person name="Nishida H."/>
            <person name="Nagatsuka Y."/>
            <person name="Sugiyama J."/>
        </authorList>
    </citation>
    <scope>NUCLEOTIDE SEQUENCE [LARGE SCALE GENOMIC DNA]</scope>
    <source>
        <strain evidence="2">CBS 9802 / IAM 14324 / JCM 22182 / KY 12970</strain>
    </source>
</reference>
<dbReference type="EMBL" id="BABT02000117">
    <property type="protein sequence ID" value="GAA97278.1"/>
    <property type="molecule type" value="Genomic_DNA"/>
</dbReference>
<accession>G7E2T4</accession>
<reference evidence="1 2" key="2">
    <citation type="journal article" date="2012" name="Open Biol.">
        <title>Characteristics of nucleosomes and linker DNA regions on the genome of the basidiomycete Mixia osmundae revealed by mono- and dinucleosome mapping.</title>
        <authorList>
            <person name="Nishida H."/>
            <person name="Kondo S."/>
            <person name="Matsumoto T."/>
            <person name="Suzuki Y."/>
            <person name="Yoshikawa H."/>
            <person name="Taylor T.D."/>
            <person name="Sugiyama J."/>
        </authorList>
    </citation>
    <scope>NUCLEOTIDE SEQUENCE [LARGE SCALE GENOMIC DNA]</scope>
    <source>
        <strain evidence="2">CBS 9802 / IAM 14324 / JCM 22182 / KY 12970</strain>
    </source>
</reference>
<protein>
    <submittedName>
        <fullName evidence="1">Uncharacterized protein</fullName>
    </submittedName>
</protein>
<proteinExistence type="predicted"/>
<dbReference type="RefSeq" id="XP_014571046.1">
    <property type="nucleotide sequence ID" value="XM_014715560.1"/>
</dbReference>
<dbReference type="Proteomes" id="UP000009131">
    <property type="component" value="Unassembled WGS sequence"/>
</dbReference>
<dbReference type="InParanoid" id="G7E2T4"/>
<dbReference type="HOGENOM" id="CLU_711909_0_0_1"/>